<evidence type="ECO:0000259" key="3">
    <source>
        <dbReference type="Pfam" id="PF09972"/>
    </source>
</evidence>
<dbReference type="RefSeq" id="WP_169298624.1">
    <property type="nucleotide sequence ID" value="NZ_JABBNI010000030.1"/>
</dbReference>
<feature type="chain" id="PRO_5031363992" evidence="2">
    <location>
        <begin position="24"/>
        <end position="571"/>
    </location>
</feature>
<comment type="caution">
    <text evidence="5">The sequence shown here is derived from an EMBL/GenBank/DDBJ whole genome shotgun (WGS) entry which is preliminary data.</text>
</comment>
<dbReference type="InterPro" id="IPR048389">
    <property type="entry name" value="YciQ-like_C"/>
</dbReference>
<protein>
    <submittedName>
        <fullName evidence="5">DUF2207 domain-containing protein</fullName>
    </submittedName>
</protein>
<organism evidence="5 6">
    <name type="scientific">Clostridium muellerianum</name>
    <dbReference type="NCBI Taxonomy" id="2716538"/>
    <lineage>
        <taxon>Bacteria</taxon>
        <taxon>Bacillati</taxon>
        <taxon>Bacillota</taxon>
        <taxon>Clostridia</taxon>
        <taxon>Eubacteriales</taxon>
        <taxon>Clostridiaceae</taxon>
        <taxon>Clostridium</taxon>
    </lineage>
</organism>
<feature type="domain" description="Predicted membrane protein YciQ-like C-terminal" evidence="4">
    <location>
        <begin position="303"/>
        <end position="432"/>
    </location>
</feature>
<dbReference type="EMBL" id="JABBNI010000030">
    <property type="protein sequence ID" value="NMM64027.1"/>
    <property type="molecule type" value="Genomic_DNA"/>
</dbReference>
<evidence type="ECO:0000313" key="5">
    <source>
        <dbReference type="EMBL" id="NMM64027.1"/>
    </source>
</evidence>
<accession>A0A7Y0EIH7</accession>
<sequence>MRKILLIFLLVLLVFIAPGEVHAKERNYTIDKLNTIAKITEKGDVEVQEEITYTFDGSFNGVYRNLYKNKTNNYIISKVAVKDKDNNLIPIESSNDSKNNTYKITDDNNNVQIKVFSKSANESKTLILNYTIKGAANRYSEFGELYWSFYKVENNMSIKDVNLQLSLEDSKFDLNKFKYWVYTDGGEFKTNYDTNSINIKGNNLTSILGIKLHFQPEFLKVDEKPYKENSNENMKKDIEGTNTKEDKSNKGDLGFVALGIVVAACASFIIFFKNRSKKRFKEALEKYRGEFKFFNEETLSAKPEDISPALVNLLYHENKVSNSIIPSTLFYLCKKGYYSLEKSRSLKSSSSKENKEEDLCFARNSNILYSNFSHLKYFIQWLKNYETNGCLTLKSICEKVNSREGALEFKEHFSKWEKLIKDEAEILNFYTTIEGKKVLSNEAYNEKIKWEAYRKYIIDYLSVYGELKDKVDNEDILIYASALEIEDIYLENFHEKLNNLYCSSGDNNYYNMYDDYSYYLMNLYLWDSIDNNVYDNTKNIGNNDNNNDSGFGGFSGGGDFSGGGGGDSGAF</sequence>
<dbReference type="Proteomes" id="UP000537131">
    <property type="component" value="Unassembled WGS sequence"/>
</dbReference>
<evidence type="ECO:0000259" key="4">
    <source>
        <dbReference type="Pfam" id="PF20990"/>
    </source>
</evidence>
<feature type="domain" description="DUF2207" evidence="3">
    <location>
        <begin position="30"/>
        <end position="205"/>
    </location>
</feature>
<dbReference type="Pfam" id="PF09972">
    <property type="entry name" value="DUF2207"/>
    <property type="match status" value="1"/>
</dbReference>
<reference evidence="5 6" key="2">
    <citation type="submission" date="2020-06" db="EMBL/GenBank/DDBJ databases">
        <title>Complete Genome Sequence of Clostridium muelleri sp. nov. P21T, an Acid-Alcohol Producing Acetogen Isolated from Old Hay.</title>
        <authorList>
            <person name="Duncan K.E."/>
            <person name="Tanner R.S."/>
        </authorList>
    </citation>
    <scope>NUCLEOTIDE SEQUENCE [LARGE SCALE GENOMIC DNA]</scope>
    <source>
        <strain evidence="5 6">P21</strain>
    </source>
</reference>
<evidence type="ECO:0000313" key="6">
    <source>
        <dbReference type="Proteomes" id="UP000537131"/>
    </source>
</evidence>
<dbReference type="InterPro" id="IPR018702">
    <property type="entry name" value="DUF2207"/>
</dbReference>
<evidence type="ECO:0000256" key="2">
    <source>
        <dbReference type="SAM" id="SignalP"/>
    </source>
</evidence>
<gene>
    <name evidence="5" type="ORF">HBE96_15365</name>
</gene>
<dbReference type="Pfam" id="PF20990">
    <property type="entry name" value="DUF2207_C"/>
    <property type="match status" value="1"/>
</dbReference>
<feature type="signal peptide" evidence="2">
    <location>
        <begin position="1"/>
        <end position="23"/>
    </location>
</feature>
<name>A0A7Y0EIH7_9CLOT</name>
<keyword evidence="2" id="KW-0732">Signal</keyword>
<keyword evidence="1" id="KW-0812">Transmembrane</keyword>
<reference evidence="5 6" key="1">
    <citation type="submission" date="2020-04" db="EMBL/GenBank/DDBJ databases">
        <authorList>
            <person name="Doyle D.A."/>
        </authorList>
    </citation>
    <scope>NUCLEOTIDE SEQUENCE [LARGE SCALE GENOMIC DNA]</scope>
    <source>
        <strain evidence="5 6">P21</strain>
    </source>
</reference>
<feature type="transmembrane region" description="Helical" evidence="1">
    <location>
        <begin position="253"/>
        <end position="272"/>
    </location>
</feature>
<keyword evidence="1" id="KW-0472">Membrane</keyword>
<keyword evidence="6" id="KW-1185">Reference proteome</keyword>
<evidence type="ECO:0000256" key="1">
    <source>
        <dbReference type="SAM" id="Phobius"/>
    </source>
</evidence>
<keyword evidence="1" id="KW-1133">Transmembrane helix</keyword>
<proteinExistence type="predicted"/>
<dbReference type="AlphaFoldDB" id="A0A7Y0EIH7"/>